<protein>
    <submittedName>
        <fullName evidence="10">Adenylate/guanylate cyclase domain-containing protein</fullName>
    </submittedName>
</protein>
<feature type="transmembrane region" description="Helical" evidence="7">
    <location>
        <begin position="231"/>
        <end position="256"/>
    </location>
</feature>
<evidence type="ECO:0000313" key="11">
    <source>
        <dbReference type="Proteomes" id="UP001597417"/>
    </source>
</evidence>
<dbReference type="Proteomes" id="UP001597417">
    <property type="component" value="Unassembled WGS sequence"/>
</dbReference>
<dbReference type="PROSITE" id="PS50125">
    <property type="entry name" value="GUANYLATE_CYCLASE_2"/>
    <property type="match status" value="1"/>
</dbReference>
<feature type="transmembrane region" description="Helical" evidence="7">
    <location>
        <begin position="119"/>
        <end position="141"/>
    </location>
</feature>
<evidence type="ECO:0000259" key="8">
    <source>
        <dbReference type="PROSITE" id="PS50125"/>
    </source>
</evidence>
<dbReference type="InterPro" id="IPR050697">
    <property type="entry name" value="Adenylyl/Guanylyl_Cyclase_3/4"/>
</dbReference>
<dbReference type="RefSeq" id="WP_378267933.1">
    <property type="nucleotide sequence ID" value="NZ_JBHUKR010000015.1"/>
</dbReference>
<evidence type="ECO:0000256" key="7">
    <source>
        <dbReference type="SAM" id="Phobius"/>
    </source>
</evidence>
<accession>A0ABW5G0G2</accession>
<keyword evidence="3" id="KW-1003">Cell membrane</keyword>
<feature type="transmembrane region" description="Helical" evidence="7">
    <location>
        <begin position="30"/>
        <end position="55"/>
    </location>
</feature>
<keyword evidence="5 7" id="KW-1133">Transmembrane helix</keyword>
<name>A0ABW5G0G2_9PSEU</name>
<dbReference type="PROSITE" id="PS50885">
    <property type="entry name" value="HAMP"/>
    <property type="match status" value="1"/>
</dbReference>
<organism evidence="10 11">
    <name type="scientific">Amycolatopsis pigmentata</name>
    <dbReference type="NCBI Taxonomy" id="450801"/>
    <lineage>
        <taxon>Bacteria</taxon>
        <taxon>Bacillati</taxon>
        <taxon>Actinomycetota</taxon>
        <taxon>Actinomycetes</taxon>
        <taxon>Pseudonocardiales</taxon>
        <taxon>Pseudonocardiaceae</taxon>
        <taxon>Amycolatopsis</taxon>
    </lineage>
</organism>
<evidence type="ECO:0000256" key="5">
    <source>
        <dbReference type="ARBA" id="ARBA00022989"/>
    </source>
</evidence>
<evidence type="ECO:0000256" key="1">
    <source>
        <dbReference type="ARBA" id="ARBA00004651"/>
    </source>
</evidence>
<evidence type="ECO:0000313" key="10">
    <source>
        <dbReference type="EMBL" id="MFD2419909.1"/>
    </source>
</evidence>
<sequence length="526" mass="54836">MSDRSANPFGSRLLGSADQPTPILRIRVQVLLTVLLMVTNVVGAAVVFALLVLVIPGPRPAALTLTAVTVAGPAYVVFGLVLGGWWGTRRALRALRWALAERVPSAAERAEALRVPRELTVVQAVLWAGGVLVAAVLLGVVQPSLLVTVPATIGLTGVVVCANAYLLGQFVLRPVAARALADDLPDRRPGGVGTRMLVFWCLGTGVPTAGLIGFALLVLSRGGVTADRLAVTVVVLGGVVLVFGSLVTVFTVRAIVPPLGSVRDAMAQVRQGEWDVEVPVYDATELGLLQAGFNRMARGLRERERIRDLFGRHVGQEVAAAALDTGLGEVTLGGTVCEVSVLFVDLVGSTALAATRPPTEVVSLLNRFFALIVDEIDTRGGLVNKFVGDAVLAVFGAPVPLPDHATRALAAARAIARRLPGEIPDAVAGVGVAGGRVVAGNVGERRRFEYTVIGDPVNEAARLTELAKTEPHHVVASLSALRLAGAQEAALWKESRTVTLRGRAEATTIAVPRAPAPAVDQSPVAG</sequence>
<dbReference type="Gene3D" id="6.10.340.10">
    <property type="match status" value="1"/>
</dbReference>
<feature type="transmembrane region" description="Helical" evidence="7">
    <location>
        <begin position="147"/>
        <end position="168"/>
    </location>
</feature>
<dbReference type="InterPro" id="IPR029787">
    <property type="entry name" value="Nucleotide_cyclase"/>
</dbReference>
<evidence type="ECO:0000259" key="9">
    <source>
        <dbReference type="PROSITE" id="PS50885"/>
    </source>
</evidence>
<evidence type="ECO:0000256" key="3">
    <source>
        <dbReference type="ARBA" id="ARBA00022475"/>
    </source>
</evidence>
<dbReference type="SMART" id="SM00044">
    <property type="entry name" value="CYCc"/>
    <property type="match status" value="1"/>
</dbReference>
<keyword evidence="11" id="KW-1185">Reference proteome</keyword>
<evidence type="ECO:0000256" key="6">
    <source>
        <dbReference type="ARBA" id="ARBA00023136"/>
    </source>
</evidence>
<feature type="transmembrane region" description="Helical" evidence="7">
    <location>
        <begin position="61"/>
        <end position="86"/>
    </location>
</feature>
<reference evidence="11" key="1">
    <citation type="journal article" date="2019" name="Int. J. Syst. Evol. Microbiol.">
        <title>The Global Catalogue of Microorganisms (GCM) 10K type strain sequencing project: providing services to taxonomists for standard genome sequencing and annotation.</title>
        <authorList>
            <consortium name="The Broad Institute Genomics Platform"/>
            <consortium name="The Broad Institute Genome Sequencing Center for Infectious Disease"/>
            <person name="Wu L."/>
            <person name="Ma J."/>
        </authorList>
    </citation>
    <scope>NUCLEOTIDE SEQUENCE [LARGE SCALE GENOMIC DNA]</scope>
    <source>
        <strain evidence="11">CGMCC 4.7645</strain>
    </source>
</reference>
<evidence type="ECO:0000256" key="4">
    <source>
        <dbReference type="ARBA" id="ARBA00022692"/>
    </source>
</evidence>
<proteinExistence type="inferred from homology"/>
<evidence type="ECO:0000256" key="2">
    <source>
        <dbReference type="ARBA" id="ARBA00005381"/>
    </source>
</evidence>
<dbReference type="PANTHER" id="PTHR43081">
    <property type="entry name" value="ADENYLATE CYCLASE, TERMINAL-DIFFERENTIATION SPECIFIC-RELATED"/>
    <property type="match status" value="1"/>
</dbReference>
<dbReference type="EMBL" id="JBHUKR010000015">
    <property type="protein sequence ID" value="MFD2419909.1"/>
    <property type="molecule type" value="Genomic_DNA"/>
</dbReference>
<dbReference type="PANTHER" id="PTHR43081:SF17">
    <property type="entry name" value="BLL5647 PROTEIN"/>
    <property type="match status" value="1"/>
</dbReference>
<feature type="domain" description="Guanylate cyclase" evidence="8">
    <location>
        <begin position="340"/>
        <end position="464"/>
    </location>
</feature>
<dbReference type="Gene3D" id="3.30.70.1230">
    <property type="entry name" value="Nucleotide cyclase"/>
    <property type="match status" value="1"/>
</dbReference>
<dbReference type="SUPFAM" id="SSF158472">
    <property type="entry name" value="HAMP domain-like"/>
    <property type="match status" value="1"/>
</dbReference>
<dbReference type="InterPro" id="IPR003660">
    <property type="entry name" value="HAMP_dom"/>
</dbReference>
<comment type="caution">
    <text evidence="10">The sequence shown here is derived from an EMBL/GenBank/DDBJ whole genome shotgun (WGS) entry which is preliminary data.</text>
</comment>
<dbReference type="Pfam" id="PF00672">
    <property type="entry name" value="HAMP"/>
    <property type="match status" value="1"/>
</dbReference>
<dbReference type="SMART" id="SM00304">
    <property type="entry name" value="HAMP"/>
    <property type="match status" value="1"/>
</dbReference>
<feature type="transmembrane region" description="Helical" evidence="7">
    <location>
        <begin position="197"/>
        <end position="219"/>
    </location>
</feature>
<dbReference type="InterPro" id="IPR001054">
    <property type="entry name" value="A/G_cyclase"/>
</dbReference>
<keyword evidence="4 7" id="KW-0812">Transmembrane</keyword>
<feature type="domain" description="HAMP" evidence="9">
    <location>
        <begin position="253"/>
        <end position="305"/>
    </location>
</feature>
<dbReference type="CDD" id="cd06225">
    <property type="entry name" value="HAMP"/>
    <property type="match status" value="1"/>
</dbReference>
<comment type="similarity">
    <text evidence="2">Belongs to the adenylyl cyclase class-3 family.</text>
</comment>
<dbReference type="SUPFAM" id="SSF55073">
    <property type="entry name" value="Nucleotide cyclase"/>
    <property type="match status" value="1"/>
</dbReference>
<comment type="subcellular location">
    <subcellularLocation>
        <location evidence="1">Cell membrane</location>
        <topology evidence="1">Multi-pass membrane protein</topology>
    </subcellularLocation>
</comment>
<dbReference type="CDD" id="cd07302">
    <property type="entry name" value="CHD"/>
    <property type="match status" value="1"/>
</dbReference>
<keyword evidence="6 7" id="KW-0472">Membrane</keyword>
<gene>
    <name evidence="10" type="ORF">ACFSXZ_26620</name>
</gene>
<dbReference type="Pfam" id="PF00211">
    <property type="entry name" value="Guanylate_cyc"/>
    <property type="match status" value="1"/>
</dbReference>